<feature type="non-terminal residue" evidence="2">
    <location>
        <position position="1"/>
    </location>
</feature>
<accession>A0A815WQJ7</accession>
<evidence type="ECO:0000256" key="1">
    <source>
        <dbReference type="ARBA" id="ARBA00022737"/>
    </source>
</evidence>
<reference evidence="2" key="1">
    <citation type="submission" date="2021-02" db="EMBL/GenBank/DDBJ databases">
        <authorList>
            <person name="Nowell W R."/>
        </authorList>
    </citation>
    <scope>NUCLEOTIDE SEQUENCE</scope>
</reference>
<dbReference type="InterPro" id="IPR032675">
    <property type="entry name" value="LRR_dom_sf"/>
</dbReference>
<evidence type="ECO:0000313" key="3">
    <source>
        <dbReference type="Proteomes" id="UP000663877"/>
    </source>
</evidence>
<dbReference type="EMBL" id="CAJNOI010004682">
    <property type="protein sequence ID" value="CAF1550784.1"/>
    <property type="molecule type" value="Genomic_DNA"/>
</dbReference>
<dbReference type="Gene3D" id="3.80.10.10">
    <property type="entry name" value="Ribonuclease Inhibitor"/>
    <property type="match status" value="1"/>
</dbReference>
<dbReference type="InterPro" id="IPR052201">
    <property type="entry name" value="LRR-containing_regulator"/>
</dbReference>
<name>A0A815WQJ7_9BILA</name>
<evidence type="ECO:0000313" key="2">
    <source>
        <dbReference type="EMBL" id="CAF1550784.1"/>
    </source>
</evidence>
<comment type="caution">
    <text evidence="2">The sequence shown here is derived from an EMBL/GenBank/DDBJ whole genome shotgun (WGS) entry which is preliminary data.</text>
</comment>
<sequence>MQTVTILDLGRNDIKTVGTQHLADALRTNTTLTTLNLNYNQIGPVGAQHLADALRTNT</sequence>
<organism evidence="2 3">
    <name type="scientific">Adineta steineri</name>
    <dbReference type="NCBI Taxonomy" id="433720"/>
    <lineage>
        <taxon>Eukaryota</taxon>
        <taxon>Metazoa</taxon>
        <taxon>Spiralia</taxon>
        <taxon>Gnathifera</taxon>
        <taxon>Rotifera</taxon>
        <taxon>Eurotatoria</taxon>
        <taxon>Bdelloidea</taxon>
        <taxon>Adinetida</taxon>
        <taxon>Adinetidae</taxon>
        <taxon>Adineta</taxon>
    </lineage>
</organism>
<dbReference type="PANTHER" id="PTHR24111:SF0">
    <property type="entry name" value="LEUCINE-RICH REPEAT-CONTAINING PROTEIN"/>
    <property type="match status" value="1"/>
</dbReference>
<dbReference type="PANTHER" id="PTHR24111">
    <property type="entry name" value="LEUCINE-RICH REPEAT-CONTAINING PROTEIN 34"/>
    <property type="match status" value="1"/>
</dbReference>
<protein>
    <submittedName>
        <fullName evidence="2">Uncharacterized protein</fullName>
    </submittedName>
</protein>
<dbReference type="Proteomes" id="UP000663877">
    <property type="component" value="Unassembled WGS sequence"/>
</dbReference>
<dbReference type="AlphaFoldDB" id="A0A815WQJ7"/>
<dbReference type="SUPFAM" id="SSF52047">
    <property type="entry name" value="RNI-like"/>
    <property type="match status" value="1"/>
</dbReference>
<dbReference type="Pfam" id="PF13516">
    <property type="entry name" value="LRR_6"/>
    <property type="match status" value="2"/>
</dbReference>
<proteinExistence type="predicted"/>
<gene>
    <name evidence="2" type="ORF">BJG266_LOCUS46226</name>
</gene>
<dbReference type="InterPro" id="IPR001611">
    <property type="entry name" value="Leu-rich_rpt"/>
</dbReference>
<keyword evidence="1" id="KW-0677">Repeat</keyword>
<dbReference type="SMART" id="SM00368">
    <property type="entry name" value="LRR_RI"/>
    <property type="match status" value="2"/>
</dbReference>